<dbReference type="Pfam" id="PF21939">
    <property type="entry name" value="Gp10_C"/>
    <property type="match status" value="1"/>
</dbReference>
<dbReference type="KEGG" id="tva:4773735"/>
<dbReference type="Proteomes" id="UP000001542">
    <property type="component" value="Unassembled WGS sequence"/>
</dbReference>
<dbReference type="RefSeq" id="XP_001327951.1">
    <property type="nucleotide sequence ID" value="XM_001327916.1"/>
</dbReference>
<dbReference type="EMBL" id="DS113251">
    <property type="protein sequence ID" value="EAY15728.1"/>
    <property type="molecule type" value="Genomic_DNA"/>
</dbReference>
<dbReference type="VEuPathDB" id="TrichDB:TVAGG3_0940110"/>
<dbReference type="InterPro" id="IPR053827">
    <property type="entry name" value="Gp10_C"/>
</dbReference>
<proteinExistence type="predicted"/>
<accession>A2DV01</accession>
<gene>
    <name evidence="2" type="ORF">TVAG_187790</name>
</gene>
<protein>
    <recommendedName>
        <fullName evidence="1">Baseplate structural protein Gp10 C-terminal domain-containing protein</fullName>
    </recommendedName>
</protein>
<reference evidence="2" key="2">
    <citation type="journal article" date="2007" name="Science">
        <title>Draft genome sequence of the sexually transmitted pathogen Trichomonas vaginalis.</title>
        <authorList>
            <person name="Carlton J.M."/>
            <person name="Hirt R.P."/>
            <person name="Silva J.C."/>
            <person name="Delcher A.L."/>
            <person name="Schatz M."/>
            <person name="Zhao Q."/>
            <person name="Wortman J.R."/>
            <person name="Bidwell S.L."/>
            <person name="Alsmark U.C.M."/>
            <person name="Besteiro S."/>
            <person name="Sicheritz-Ponten T."/>
            <person name="Noel C.J."/>
            <person name="Dacks J.B."/>
            <person name="Foster P.G."/>
            <person name="Simillion C."/>
            <person name="Van de Peer Y."/>
            <person name="Miranda-Saavedra D."/>
            <person name="Barton G.J."/>
            <person name="Westrop G.D."/>
            <person name="Mueller S."/>
            <person name="Dessi D."/>
            <person name="Fiori P.L."/>
            <person name="Ren Q."/>
            <person name="Paulsen I."/>
            <person name="Zhang H."/>
            <person name="Bastida-Corcuera F.D."/>
            <person name="Simoes-Barbosa A."/>
            <person name="Brown M.T."/>
            <person name="Hayes R.D."/>
            <person name="Mukherjee M."/>
            <person name="Okumura C.Y."/>
            <person name="Schneider R."/>
            <person name="Smith A.J."/>
            <person name="Vanacova S."/>
            <person name="Villalvazo M."/>
            <person name="Haas B.J."/>
            <person name="Pertea M."/>
            <person name="Feldblyum T.V."/>
            <person name="Utterback T.R."/>
            <person name="Shu C.L."/>
            <person name="Osoegawa K."/>
            <person name="de Jong P.J."/>
            <person name="Hrdy I."/>
            <person name="Horvathova L."/>
            <person name="Zubacova Z."/>
            <person name="Dolezal P."/>
            <person name="Malik S.B."/>
            <person name="Logsdon J.M. Jr."/>
            <person name="Henze K."/>
            <person name="Gupta A."/>
            <person name="Wang C.C."/>
            <person name="Dunne R.L."/>
            <person name="Upcroft J.A."/>
            <person name="Upcroft P."/>
            <person name="White O."/>
            <person name="Salzberg S.L."/>
            <person name="Tang P."/>
            <person name="Chiu C.-H."/>
            <person name="Lee Y.-S."/>
            <person name="Embley T.M."/>
            <person name="Coombs G.H."/>
            <person name="Mottram J.C."/>
            <person name="Tachezy J."/>
            <person name="Fraser-Liggett C.M."/>
            <person name="Johnson P.J."/>
        </authorList>
    </citation>
    <scope>NUCLEOTIDE SEQUENCE [LARGE SCALE GENOMIC DNA]</scope>
    <source>
        <strain evidence="2">G3</strain>
    </source>
</reference>
<evidence type="ECO:0000313" key="2">
    <source>
        <dbReference type="EMBL" id="EAY15728.1"/>
    </source>
</evidence>
<feature type="domain" description="Baseplate structural protein Gp10 C-terminal" evidence="1">
    <location>
        <begin position="274"/>
        <end position="301"/>
    </location>
</feature>
<sequence length="301" mass="34051">MVKPKITVEDAIKNKADVNHMHPELNREIVNLRHDLITEHNNINSLQTSLDSKADKNHSHESFTTVRADDIILNFDLGSSAPLENPSTSVKDTLNSLDNNCRNIEGHARNFEAYELPAMLAKKADKEHTHEFFTTIRADEIILNWAIASSSMRDEDMCTNLRDMVVDLANKTDKIYVDEELNRYDTKAMSYTEEAKEWVDENYVKKSEVNDAVNGKINERFSNIDSLTVNDIQLHHQLPGQKNVEYNNLTNILDGFAEFRTDATNAIASMKNEILQTIYPIGALYTSMNSTNPASVLGFGT</sequence>
<dbReference type="PANTHER" id="PTHR19051">
    <property type="entry name" value="KERATIN-ASSOCIATED PROTEIN"/>
    <property type="match status" value="1"/>
</dbReference>
<dbReference type="AlphaFoldDB" id="A2DV01"/>
<name>A2DV01_TRIV3</name>
<dbReference type="InParanoid" id="A2DV01"/>
<organism evidence="2 3">
    <name type="scientific">Trichomonas vaginalis (strain ATCC PRA-98 / G3)</name>
    <dbReference type="NCBI Taxonomy" id="412133"/>
    <lineage>
        <taxon>Eukaryota</taxon>
        <taxon>Metamonada</taxon>
        <taxon>Parabasalia</taxon>
        <taxon>Trichomonadida</taxon>
        <taxon>Trichomonadidae</taxon>
        <taxon>Trichomonas</taxon>
    </lineage>
</organism>
<evidence type="ECO:0000259" key="1">
    <source>
        <dbReference type="Pfam" id="PF21939"/>
    </source>
</evidence>
<reference evidence="2" key="1">
    <citation type="submission" date="2006-10" db="EMBL/GenBank/DDBJ databases">
        <authorList>
            <person name="Amadeo P."/>
            <person name="Zhao Q."/>
            <person name="Wortman J."/>
            <person name="Fraser-Liggett C."/>
            <person name="Carlton J."/>
        </authorList>
    </citation>
    <scope>NUCLEOTIDE SEQUENCE</scope>
    <source>
        <strain evidence="2">G3</strain>
    </source>
</reference>
<keyword evidence="3" id="KW-1185">Reference proteome</keyword>
<dbReference type="VEuPathDB" id="TrichDB:TVAG_187790"/>
<dbReference type="Pfam" id="PF12789">
    <property type="entry name" value="PTR"/>
    <property type="match status" value="2"/>
</dbReference>
<dbReference type="PANTHER" id="PTHR19051:SF32">
    <property type="entry name" value="KERATIN-ASSOCIATED PROTEIN 13-3"/>
    <property type="match status" value="1"/>
</dbReference>
<evidence type="ECO:0000313" key="3">
    <source>
        <dbReference type="Proteomes" id="UP000001542"/>
    </source>
</evidence>